<comment type="function">
    <text evidence="1">Involved in DNA damage repair.</text>
</comment>
<evidence type="ECO:0000259" key="2">
    <source>
        <dbReference type="Pfam" id="PF04894"/>
    </source>
</evidence>
<dbReference type="PANTHER" id="PTHR38136:SF2">
    <property type="entry name" value="DNA REPAIR PROTEIN"/>
    <property type="match status" value="1"/>
</dbReference>
<feature type="domain" description="Archaeal Nre N-terminal" evidence="2">
    <location>
        <begin position="22"/>
        <end position="291"/>
    </location>
</feature>
<keyword evidence="1" id="KW-0234">DNA repair</keyword>
<dbReference type="GO" id="GO:0006281">
    <property type="term" value="P:DNA repair"/>
    <property type="evidence" value="ECO:0007669"/>
    <property type="project" value="UniProtKB-UniRule"/>
</dbReference>
<evidence type="ECO:0000313" key="4">
    <source>
        <dbReference type="EMBL" id="MBM3282257.1"/>
    </source>
</evidence>
<evidence type="ECO:0000256" key="1">
    <source>
        <dbReference type="HAMAP-Rule" id="MF_02096"/>
    </source>
</evidence>
<gene>
    <name evidence="4" type="ORF">FJY86_02875</name>
</gene>
<accession>A0A8T4C7I2</accession>
<feature type="domain" description="Archaeal Nre C-terminal" evidence="3">
    <location>
        <begin position="306"/>
        <end position="415"/>
    </location>
</feature>
<comment type="caution">
    <text evidence="4">The sequence shown here is derived from an EMBL/GenBank/DDBJ whole genome shotgun (WGS) entry which is preliminary data.</text>
</comment>
<dbReference type="AlphaFoldDB" id="A0A8T4C7I2"/>
<sequence length="416" mass="48094">MDPVKPTPETCVKCRGRLWCGPTCWILEKHEVKQKSVSQMKGEKSFSGSSPPSIFVSHYGYPKVKIAPMSPTQIMDAQQADMLDNPERWFGKSLEELVSYRTQLVRSNMPVSIHAAKDPTPELQKIQEIAMASEKVDVEVELFKIPQMKLEFSHDAPPMGPTGNMKEFSLQENPKIPDKVEYLVSDTHVKAATAMEELFHKETPVHHLYKLLSAGTLGEKDNRKLVPTRWSITAVDDTVGKDLLDQIKDFPQINEFRLFESHFLDNHFYILLTPREWSFDIMEAYRPGSFWAMEMKEVHMSCDHEFYEGRKNYAENVAGGYYATRLAVLEYLHAQRRQAAAIIFREIGPGYQQPVGVWQCRENVRNAMNERCENFDSIDSALKKLETKLTIPMINWKKNSKLLDRITHQRRIMDFF</sequence>
<evidence type="ECO:0000259" key="3">
    <source>
        <dbReference type="Pfam" id="PF04895"/>
    </source>
</evidence>
<reference evidence="4" key="1">
    <citation type="submission" date="2019-03" db="EMBL/GenBank/DDBJ databases">
        <title>Lake Tanganyika Metagenome-Assembled Genomes (MAGs).</title>
        <authorList>
            <person name="Tran P."/>
        </authorList>
    </citation>
    <scope>NUCLEOTIDE SEQUENCE</scope>
    <source>
        <strain evidence="4">M_DeepCast_50m_m2_156</strain>
    </source>
</reference>
<dbReference type="EMBL" id="VGJJ01000019">
    <property type="protein sequence ID" value="MBM3282257.1"/>
    <property type="molecule type" value="Genomic_DNA"/>
</dbReference>
<protein>
    <recommendedName>
        <fullName evidence="1">DNA repair protein</fullName>
    </recommendedName>
</protein>
<comment type="caution">
    <text evidence="1">Lacks conserved residue(s) required for the propagation of feature annotation.</text>
</comment>
<dbReference type="InterPro" id="IPR006979">
    <property type="entry name" value="Nre_C"/>
</dbReference>
<organism evidence="4 5">
    <name type="scientific">Candidatus Iainarchaeum sp</name>
    <dbReference type="NCBI Taxonomy" id="3101447"/>
    <lineage>
        <taxon>Archaea</taxon>
        <taxon>Candidatus Iainarchaeota</taxon>
        <taxon>Candidatus Iainarchaeia</taxon>
        <taxon>Candidatus Iainarchaeales</taxon>
        <taxon>Candidatus Iainarchaeaceae</taxon>
        <taxon>Candidatus Iainarchaeum</taxon>
    </lineage>
</organism>
<dbReference type="Proteomes" id="UP000774699">
    <property type="component" value="Unassembled WGS sequence"/>
</dbReference>
<dbReference type="Pfam" id="PF04894">
    <property type="entry name" value="Nre_N"/>
    <property type="match status" value="1"/>
</dbReference>
<dbReference type="HAMAP" id="MF_02096">
    <property type="entry name" value="Nre"/>
    <property type="match status" value="1"/>
</dbReference>
<keyword evidence="1" id="KW-0227">DNA damage</keyword>
<dbReference type="Pfam" id="PF04895">
    <property type="entry name" value="Nre_C"/>
    <property type="match status" value="1"/>
</dbReference>
<name>A0A8T4C7I2_9ARCH</name>
<dbReference type="InterPro" id="IPR006978">
    <property type="entry name" value="Nre_N"/>
</dbReference>
<proteinExistence type="inferred from homology"/>
<dbReference type="InterPro" id="IPR033167">
    <property type="entry name" value="Nre"/>
</dbReference>
<evidence type="ECO:0000313" key="5">
    <source>
        <dbReference type="Proteomes" id="UP000774699"/>
    </source>
</evidence>
<comment type="similarity">
    <text evidence="1">Belongs to the Nre family.</text>
</comment>
<dbReference type="PANTHER" id="PTHR38136">
    <property type="entry name" value="DNA REPAIR PROTEIN"/>
    <property type="match status" value="1"/>
</dbReference>